<evidence type="ECO:0000313" key="1">
    <source>
        <dbReference type="EMBL" id="PKU46650.1"/>
    </source>
</evidence>
<gene>
    <name evidence="1" type="ORF">llap_3038</name>
</gene>
<proteinExistence type="predicted"/>
<dbReference type="OrthoDB" id="416454at2759"/>
<protein>
    <submittedName>
        <fullName evidence="1">Uncharacterized protein</fullName>
    </submittedName>
</protein>
<name>A0A2I0UKT9_LIMLA</name>
<organism evidence="1 2">
    <name type="scientific">Limosa lapponica baueri</name>
    <dbReference type="NCBI Taxonomy" id="1758121"/>
    <lineage>
        <taxon>Eukaryota</taxon>
        <taxon>Metazoa</taxon>
        <taxon>Chordata</taxon>
        <taxon>Craniata</taxon>
        <taxon>Vertebrata</taxon>
        <taxon>Euteleostomi</taxon>
        <taxon>Archelosauria</taxon>
        <taxon>Archosauria</taxon>
        <taxon>Dinosauria</taxon>
        <taxon>Saurischia</taxon>
        <taxon>Theropoda</taxon>
        <taxon>Coelurosauria</taxon>
        <taxon>Aves</taxon>
        <taxon>Neognathae</taxon>
        <taxon>Neoaves</taxon>
        <taxon>Charadriiformes</taxon>
        <taxon>Scolopacidae</taxon>
        <taxon>Limosa</taxon>
    </lineage>
</organism>
<reference evidence="2" key="1">
    <citation type="submission" date="2017-11" db="EMBL/GenBank/DDBJ databases">
        <authorList>
            <person name="Lima N.C."/>
            <person name="Parody-Merino A.M."/>
            <person name="Battley P.F."/>
            <person name="Fidler A.E."/>
            <person name="Prosdocimi F."/>
        </authorList>
    </citation>
    <scope>NUCLEOTIDE SEQUENCE [LARGE SCALE GENOMIC DNA]</scope>
</reference>
<dbReference type="EMBL" id="KZ505702">
    <property type="protein sequence ID" value="PKU46650.1"/>
    <property type="molecule type" value="Genomic_DNA"/>
</dbReference>
<dbReference type="PANTHER" id="PTHR33332">
    <property type="entry name" value="REVERSE TRANSCRIPTASE DOMAIN-CONTAINING PROTEIN"/>
    <property type="match status" value="1"/>
</dbReference>
<dbReference type="Proteomes" id="UP000233556">
    <property type="component" value="Unassembled WGS sequence"/>
</dbReference>
<evidence type="ECO:0000313" key="2">
    <source>
        <dbReference type="Proteomes" id="UP000233556"/>
    </source>
</evidence>
<reference evidence="2" key="2">
    <citation type="submission" date="2017-12" db="EMBL/GenBank/DDBJ databases">
        <title>Genome sequence of the Bar-tailed Godwit (Limosa lapponica baueri).</title>
        <authorList>
            <person name="Lima N.C.B."/>
            <person name="Parody-Merino A.M."/>
            <person name="Battley P.F."/>
            <person name="Fidler A.E."/>
            <person name="Prosdocimi F."/>
        </authorList>
    </citation>
    <scope>NUCLEOTIDE SEQUENCE [LARGE SCALE GENOMIC DNA]</scope>
</reference>
<dbReference type="AlphaFoldDB" id="A0A2I0UKT9"/>
<keyword evidence="2" id="KW-1185">Reference proteome</keyword>
<sequence length="160" mass="17803">MCRWTTQWIRNWVDGHTRVAVNNSVFKWRPVESGIPQGLGTVLGLALFNIFVGDMDSGTECTLNKFANDTKLSGAVNTLQGRGAIEVDLNKLETQACASVMKFNQAKCPVLHLGQGNPKHKYRLGGEWIERSPEEKDFQVLVDEELNISRQCALTAQKAV</sequence>
<accession>A0A2I0UKT9</accession>